<dbReference type="InterPro" id="IPR006524">
    <property type="entry name" value="ArpU-like"/>
</dbReference>
<gene>
    <name evidence="2" type="ORF">BK784_23435</name>
    <name evidence="1" type="ORF">BK784_26805</name>
</gene>
<proteinExistence type="predicted"/>
<dbReference type="RefSeq" id="WP_061884219.1">
    <property type="nucleotide sequence ID" value="NZ_MOOV01000190.1"/>
</dbReference>
<protein>
    <submittedName>
        <fullName evidence="1">ArpU family transcriptional regulator</fullName>
    </submittedName>
</protein>
<dbReference type="NCBIfam" id="TIGR01637">
    <property type="entry name" value="phage_arpU"/>
    <property type="match status" value="1"/>
</dbReference>
<comment type="caution">
    <text evidence="1">The sequence shown here is derived from an EMBL/GenBank/DDBJ whole genome shotgun (WGS) entry which is preliminary data.</text>
</comment>
<organism evidence="1 3">
    <name type="scientific">Bacillus thuringiensis subsp. medellin</name>
    <dbReference type="NCBI Taxonomy" id="79672"/>
    <lineage>
        <taxon>Bacteria</taxon>
        <taxon>Bacillati</taxon>
        <taxon>Bacillota</taxon>
        <taxon>Bacilli</taxon>
        <taxon>Bacillales</taxon>
        <taxon>Bacillaceae</taxon>
        <taxon>Bacillus</taxon>
        <taxon>Bacillus cereus group</taxon>
    </lineage>
</organism>
<evidence type="ECO:0000313" key="3">
    <source>
        <dbReference type="Proteomes" id="UP000195160"/>
    </source>
</evidence>
<accession>A0A9X6RBN1</accession>
<reference evidence="1 3" key="1">
    <citation type="submission" date="2016-10" db="EMBL/GenBank/DDBJ databases">
        <title>Comparative genomics of Bacillus thuringiensis reveals a path to pathogens against multiple invertebrate hosts.</title>
        <authorList>
            <person name="Zheng J."/>
            <person name="Gao Q."/>
            <person name="Liu H."/>
            <person name="Peng D."/>
            <person name="Ruan L."/>
            <person name="Sun M."/>
        </authorList>
    </citation>
    <scope>NUCLEOTIDE SEQUENCE [LARGE SCALE GENOMIC DNA]</scope>
    <source>
        <strain evidence="1">T30001</strain>
    </source>
</reference>
<dbReference type="AlphaFoldDB" id="A0A9X6RBN1"/>
<evidence type="ECO:0000313" key="2">
    <source>
        <dbReference type="EMBL" id="OUB92312.1"/>
    </source>
</evidence>
<dbReference type="Proteomes" id="UP000195160">
    <property type="component" value="Unassembled WGS sequence"/>
</dbReference>
<sequence length="156" mass="18641">MNKQLSFKMPIVDGKRTKQEIEKVFNEYRRYLATMPCDMLPKVTASYSIVPPSNTNEFNSSTENIAIERIEYEQERNKFMSWLYDGVNRLRDDEREVIVKFYMEHDSGYDQDIWMDLGIGKTKYYKLKGRAILRLAFNLKKEVFQKTRRQKEGQSI</sequence>
<evidence type="ECO:0000313" key="1">
    <source>
        <dbReference type="EMBL" id="OUB89494.1"/>
    </source>
</evidence>
<name>A0A9X6RBN1_BACTV</name>
<dbReference type="EMBL" id="MOOV01000236">
    <property type="protein sequence ID" value="OUB89494.1"/>
    <property type="molecule type" value="Genomic_DNA"/>
</dbReference>
<dbReference type="EMBL" id="MOOV01000190">
    <property type="protein sequence ID" value="OUB92312.1"/>
    <property type="molecule type" value="Genomic_DNA"/>
</dbReference>